<dbReference type="Proteomes" id="UP000275348">
    <property type="component" value="Unassembled WGS sequence"/>
</dbReference>
<dbReference type="Pfam" id="PF13463">
    <property type="entry name" value="HTH_27"/>
    <property type="match status" value="1"/>
</dbReference>
<dbReference type="PRINTS" id="PR00598">
    <property type="entry name" value="HTHMARR"/>
</dbReference>
<comment type="caution">
    <text evidence="2">The sequence shown here is derived from an EMBL/GenBank/DDBJ whole genome shotgun (WGS) entry which is preliminary data.</text>
</comment>
<gene>
    <name evidence="2" type="ORF">EAH69_01710</name>
</gene>
<dbReference type="GO" id="GO:0003700">
    <property type="term" value="F:DNA-binding transcription factor activity"/>
    <property type="evidence" value="ECO:0007669"/>
    <property type="project" value="InterPro"/>
</dbReference>
<dbReference type="SMART" id="SM00347">
    <property type="entry name" value="HTH_MARR"/>
    <property type="match status" value="1"/>
</dbReference>
<dbReference type="AlphaFoldDB" id="A0A3L9MGR5"/>
<dbReference type="SUPFAM" id="SSF46785">
    <property type="entry name" value="Winged helix' DNA-binding domain"/>
    <property type="match status" value="1"/>
</dbReference>
<dbReference type="RefSeq" id="WP_121933473.1">
    <property type="nucleotide sequence ID" value="NZ_RDOJ01000002.1"/>
</dbReference>
<dbReference type="InterPro" id="IPR039422">
    <property type="entry name" value="MarR/SlyA-like"/>
</dbReference>
<accession>A0A3L9MGR5</accession>
<name>A0A3L9MGR5_9FLAO</name>
<dbReference type="EMBL" id="RDOJ01000002">
    <property type="protein sequence ID" value="RLZ12260.1"/>
    <property type="molecule type" value="Genomic_DNA"/>
</dbReference>
<organism evidence="2 3">
    <name type="scientific">Faecalibacter macacae</name>
    <dbReference type="NCBI Taxonomy" id="1859289"/>
    <lineage>
        <taxon>Bacteria</taxon>
        <taxon>Pseudomonadati</taxon>
        <taxon>Bacteroidota</taxon>
        <taxon>Flavobacteriia</taxon>
        <taxon>Flavobacteriales</taxon>
        <taxon>Weeksellaceae</taxon>
        <taxon>Faecalibacter</taxon>
    </lineage>
</organism>
<dbReference type="InterPro" id="IPR000835">
    <property type="entry name" value="HTH_MarR-typ"/>
</dbReference>
<reference evidence="2 3" key="1">
    <citation type="submission" date="2018-10" db="EMBL/GenBank/DDBJ databases">
        <authorList>
            <person name="Chen X."/>
        </authorList>
    </citation>
    <scope>NUCLEOTIDE SEQUENCE [LARGE SCALE GENOMIC DNA]</scope>
    <source>
        <strain evidence="2 3">YIM 102668</strain>
    </source>
</reference>
<dbReference type="InterPro" id="IPR036388">
    <property type="entry name" value="WH-like_DNA-bd_sf"/>
</dbReference>
<sequence>MKYTLLKDIIYSLEKYDEHCKKESIEDIDFESYKSWLLEEPTQFVSWDGKEKGRSMNSIINTLIVHLNRYAKTYSKSVIQNTEFVSQEDFIYLINLNAFGAMTKMDLIKKNIHEKSPGMQIINRLIAKGWIDQIDDEIDKRQKLISITTEGKKILEENMANIRNATNIVTGDLTDKEKIVLISLLQKLDNYHYPIYTANKKPEELLEYVNKLENSI</sequence>
<evidence type="ECO:0000313" key="3">
    <source>
        <dbReference type="Proteomes" id="UP000275348"/>
    </source>
</evidence>
<evidence type="ECO:0000313" key="2">
    <source>
        <dbReference type="EMBL" id="RLZ12260.1"/>
    </source>
</evidence>
<dbReference type="InterPro" id="IPR036390">
    <property type="entry name" value="WH_DNA-bd_sf"/>
</dbReference>
<keyword evidence="3" id="KW-1185">Reference proteome</keyword>
<proteinExistence type="predicted"/>
<evidence type="ECO:0000259" key="1">
    <source>
        <dbReference type="PROSITE" id="PS50995"/>
    </source>
</evidence>
<dbReference type="PANTHER" id="PTHR33164:SF43">
    <property type="entry name" value="HTH-TYPE TRANSCRIPTIONAL REPRESSOR YETL"/>
    <property type="match status" value="1"/>
</dbReference>
<feature type="domain" description="HTH marR-type" evidence="1">
    <location>
        <begin position="57"/>
        <end position="190"/>
    </location>
</feature>
<dbReference type="Gene3D" id="1.10.10.10">
    <property type="entry name" value="Winged helix-like DNA-binding domain superfamily/Winged helix DNA-binding domain"/>
    <property type="match status" value="1"/>
</dbReference>
<dbReference type="PANTHER" id="PTHR33164">
    <property type="entry name" value="TRANSCRIPTIONAL REGULATOR, MARR FAMILY"/>
    <property type="match status" value="1"/>
</dbReference>
<dbReference type="OrthoDB" id="961069at2"/>
<dbReference type="PROSITE" id="PS50995">
    <property type="entry name" value="HTH_MARR_2"/>
    <property type="match status" value="1"/>
</dbReference>
<dbReference type="GO" id="GO:0006950">
    <property type="term" value="P:response to stress"/>
    <property type="evidence" value="ECO:0007669"/>
    <property type="project" value="TreeGrafter"/>
</dbReference>
<protein>
    <submittedName>
        <fullName evidence="2">MarR family transcriptional regulator</fullName>
    </submittedName>
</protein>